<comment type="similarity">
    <text evidence="1">Belongs to the abscisic acid and water stress-induced protein family.</text>
</comment>
<feature type="region of interest" description="Disordered" evidence="2">
    <location>
        <begin position="1"/>
        <end position="21"/>
    </location>
</feature>
<dbReference type="HOGENOM" id="CLU_127322_0_0_1"/>
<dbReference type="PANTHER" id="PTHR33801:SF14">
    <property type="entry name" value="ABA_WDS INDUCED PROTEIN"/>
    <property type="match status" value="1"/>
</dbReference>
<gene>
    <name evidence="3" type="ORF">TRAES_3BF072300200CFD_c1</name>
</gene>
<dbReference type="InterPro" id="IPR003496">
    <property type="entry name" value="ABA_WDS"/>
</dbReference>
<reference evidence="3" key="1">
    <citation type="journal article" date="2014" name="Science">
        <title>Structural and functional partitioning of bread wheat chromosome 3B.</title>
        <authorList>
            <person name="Choulet F."/>
            <person name="Alberti A."/>
            <person name="Theil S."/>
            <person name="Glover N."/>
            <person name="Barbe V."/>
            <person name="Daron J."/>
            <person name="Pingault L."/>
            <person name="Sourdille P."/>
            <person name="Couloux A."/>
            <person name="Paux E."/>
            <person name="Leroy P."/>
            <person name="Mangenot S."/>
            <person name="Guilhot N."/>
            <person name="Le Gouis J."/>
            <person name="Balfourier F."/>
            <person name="Alaux M."/>
            <person name="Jamilloux V."/>
            <person name="Poulain J."/>
            <person name="Durand C."/>
            <person name="Bellec A."/>
            <person name="Gaspin C."/>
            <person name="Safar J."/>
            <person name="Dolezel J."/>
            <person name="Rogers J."/>
            <person name="Vandepoele K."/>
            <person name="Aury J.M."/>
            <person name="Mayer K."/>
            <person name="Berges H."/>
            <person name="Quesneville H."/>
            <person name="Wincker P."/>
            <person name="Feuillet C."/>
        </authorList>
    </citation>
    <scope>NUCLEOTIDE SEQUENCE</scope>
</reference>
<sequence>MAAYYSAGRPMSYSNTEESFDGGKTVYSTTTEECYDAGKLGHGTGYGHGQSHGNGGTNMYSNNTGVDSSIMYGHGGGGGGRTVYTTTTDECFDSVRPGYGQGHGYGHNDGGAMPYTTTTTESFGGGEQGQGYYKEVTQHKNRERVGEAAALAAGGFALYEGYEAKKDPAHARKHQIEAGLAGAAAVGAGGYAYHEHREQKQPGYGGKQEYRMPVHNSYCN</sequence>
<evidence type="ECO:0000256" key="1">
    <source>
        <dbReference type="ARBA" id="ARBA00007160"/>
    </source>
</evidence>
<protein>
    <submittedName>
        <fullName evidence="3">Uncharacterized protein</fullName>
    </submittedName>
</protein>
<dbReference type="Pfam" id="PF02496">
    <property type="entry name" value="ABA_WDS"/>
    <property type="match status" value="1"/>
</dbReference>
<dbReference type="PANTHER" id="PTHR33801">
    <property type="entry name" value="ABSCISIC STRESS-RIPENING PROTEIN 5"/>
    <property type="match status" value="1"/>
</dbReference>
<dbReference type="EMBL" id="HG670306">
    <property type="protein sequence ID" value="CDM85968.1"/>
    <property type="molecule type" value="Genomic_DNA"/>
</dbReference>
<evidence type="ECO:0000256" key="2">
    <source>
        <dbReference type="SAM" id="MobiDB-lite"/>
    </source>
</evidence>
<dbReference type="AlphaFoldDB" id="A0A077S3S2"/>
<organism evidence="3">
    <name type="scientific">Triticum aestivum</name>
    <name type="common">Wheat</name>
    <dbReference type="NCBI Taxonomy" id="4565"/>
    <lineage>
        <taxon>Eukaryota</taxon>
        <taxon>Viridiplantae</taxon>
        <taxon>Streptophyta</taxon>
        <taxon>Embryophyta</taxon>
        <taxon>Tracheophyta</taxon>
        <taxon>Spermatophyta</taxon>
        <taxon>Magnoliopsida</taxon>
        <taxon>Liliopsida</taxon>
        <taxon>Poales</taxon>
        <taxon>Poaceae</taxon>
        <taxon>BOP clade</taxon>
        <taxon>Pooideae</taxon>
        <taxon>Triticodae</taxon>
        <taxon>Triticeae</taxon>
        <taxon>Triticinae</taxon>
        <taxon>Triticum</taxon>
    </lineage>
</organism>
<dbReference type="ExpressionAtlas" id="A0A077S3S2">
    <property type="expression patterns" value="baseline"/>
</dbReference>
<proteinExistence type="inferred from homology"/>
<accession>A0A077S3S2</accession>
<evidence type="ECO:0000313" key="3">
    <source>
        <dbReference type="EMBL" id="CDM85968.1"/>
    </source>
</evidence>
<name>A0A077S3S2_WHEAT</name>